<sequence>MKFTSQIGGVIEPDAYRPYNGNKHTADYIIHTDLYWTATSEITKEISLTTGGQLPVGATKQLNAAVRTKTGDGSFGPETNVNTGSGGQTTWTSSNPSVASVSSSGLIRAVGKGTTTITVLWVKDGFQLTTSTVVTVGDDSGGGENPPGGGEPIGSCTYSISSPVRGTTISGSAMEPTASGVLKADSRGAERFDVLRGIPTSESLYANVFGASYLFQHRWVNLTGTVTYSVPVSKTYHKTWTLPGESGKEPDDPGKPPEPQDTTEQVQQTITVKRDYSYWIIDNLEVYRLAEATVENYALGGYGGSVTLSPSGYSAPTVTTQNEASADAHVHPAVCNAIDLGTQEVSGGETEPPTPQEGGLFQAQAESSIQQVEVNNDQVIFNGATVMNNARMSRSAPAPGSIPQPGQIGQQVLYQSGLTVSRSLINQPDNLTTGTLRYSLLPGNINGGADKTFSIPGMNRVTVHTPVVMYPGITDDKKHNQRITPNVSRAALILDRPFTVTLPTNGQHQQAPGYGNRDYAKYTASKQVLFPFAVWNSVKSQYIPANTWIEVPVSQEQVTFQMPTWVDEGDYTVWFRSIAENAPANFSGQTAANLDLAHHAAMNSLEVEVIGRLYDFRVTDITDYNWERVFRSEIGKLMSSGAAYWVGLRNIDGGPRGNAPPFKLPVHPGSHPDAAYRNVAVKTGYTFRFDVMTKGNMFSAQDSLQIKPSFDYVSLTGSERFPVDLYYHSGDQSFIKIGSREDVVSRGVILNEPMRNVPDTELIDTALYRYDHDYTFGQISGLSREAFVARFIGVFAKRPVGEGTYHALQLTEGLRTLAGPKSGVPASVAPQRALAAVQKWYGEYSLPAGVYVVKHGTNLAEYGRTHQGISEHADIFLKNGYIVVNFDIQSIAAGQPRLTYRQTPLMNQWQLEGYEGQAQDAKGHIFQLKDGDVVFYDADLSSRDDFLSTVTH</sequence>
<dbReference type="Pfam" id="PF18964">
    <property type="entry name" value="DUF5704"/>
    <property type="match status" value="1"/>
</dbReference>
<feature type="domain" description="BIG2" evidence="2">
    <location>
        <begin position="80"/>
        <end position="130"/>
    </location>
</feature>
<dbReference type="InterPro" id="IPR008964">
    <property type="entry name" value="Invasin/intimin_cell_adhesion"/>
</dbReference>
<gene>
    <name evidence="4" type="ORF">AWM70_21995</name>
</gene>
<dbReference type="STRING" id="1462996.AWM70_21995"/>
<reference evidence="4 5" key="1">
    <citation type="submission" date="2016-01" db="EMBL/GenBank/DDBJ databases">
        <title>Complete Genome Sequence of Paenibacillus yonginensis DCY84, a novel Plant Growth-Promoting Bacteria with Elicitation of Induced Systemic Resistance.</title>
        <authorList>
            <person name="Kim Y.J."/>
            <person name="Yang D.C."/>
            <person name="Sukweenadhi J."/>
        </authorList>
    </citation>
    <scope>NUCLEOTIDE SEQUENCE [LARGE SCALE GENOMIC DNA]</scope>
    <source>
        <strain evidence="4 5">DCY84</strain>
    </source>
</reference>
<feature type="compositionally biased region" description="Low complexity" evidence="1">
    <location>
        <begin position="88"/>
        <end position="97"/>
    </location>
</feature>
<name>A0A1B1N683_9BACL</name>
<dbReference type="EMBL" id="CP014167">
    <property type="protein sequence ID" value="ANS76922.1"/>
    <property type="molecule type" value="Genomic_DNA"/>
</dbReference>
<dbReference type="SUPFAM" id="SSF49373">
    <property type="entry name" value="Invasin/intimin cell-adhesion fragments"/>
    <property type="match status" value="1"/>
</dbReference>
<organism evidence="4 5">
    <name type="scientific">Paenibacillus yonginensis</name>
    <dbReference type="NCBI Taxonomy" id="1462996"/>
    <lineage>
        <taxon>Bacteria</taxon>
        <taxon>Bacillati</taxon>
        <taxon>Bacillota</taxon>
        <taxon>Bacilli</taxon>
        <taxon>Bacillales</taxon>
        <taxon>Paenibacillaceae</taxon>
        <taxon>Paenibacillus</taxon>
    </lineage>
</organism>
<dbReference type="InterPro" id="IPR003343">
    <property type="entry name" value="Big_2"/>
</dbReference>
<accession>A0A1B1N683</accession>
<dbReference type="KEGG" id="pyg:AWM70_21995"/>
<dbReference type="Pfam" id="PF02368">
    <property type="entry name" value="Big_2"/>
    <property type="match status" value="1"/>
</dbReference>
<feature type="region of interest" description="Disordered" evidence="1">
    <location>
        <begin position="135"/>
        <end position="155"/>
    </location>
</feature>
<dbReference type="Gene3D" id="2.60.40.1080">
    <property type="match status" value="1"/>
</dbReference>
<feature type="compositionally biased region" description="Gly residues" evidence="1">
    <location>
        <begin position="139"/>
        <end position="152"/>
    </location>
</feature>
<evidence type="ECO:0008006" key="6">
    <source>
        <dbReference type="Google" id="ProtNLM"/>
    </source>
</evidence>
<evidence type="ECO:0000259" key="3">
    <source>
        <dbReference type="Pfam" id="PF18964"/>
    </source>
</evidence>
<evidence type="ECO:0000256" key="1">
    <source>
        <dbReference type="SAM" id="MobiDB-lite"/>
    </source>
</evidence>
<dbReference type="AlphaFoldDB" id="A0A1B1N683"/>
<feature type="domain" description="DUF5704" evidence="3">
    <location>
        <begin position="192"/>
        <end position="377"/>
    </location>
</feature>
<feature type="compositionally biased region" description="Basic and acidic residues" evidence="1">
    <location>
        <begin position="246"/>
        <end position="255"/>
    </location>
</feature>
<feature type="region of interest" description="Disordered" evidence="1">
    <location>
        <begin position="69"/>
        <end position="97"/>
    </location>
</feature>
<dbReference type="RefSeq" id="WP_068700034.1">
    <property type="nucleotide sequence ID" value="NZ_CP014167.1"/>
</dbReference>
<proteinExistence type="predicted"/>
<dbReference type="InterPro" id="IPR043759">
    <property type="entry name" value="DUF5704"/>
</dbReference>
<dbReference type="Proteomes" id="UP000092573">
    <property type="component" value="Chromosome"/>
</dbReference>
<evidence type="ECO:0000259" key="2">
    <source>
        <dbReference type="Pfam" id="PF02368"/>
    </source>
</evidence>
<evidence type="ECO:0000313" key="5">
    <source>
        <dbReference type="Proteomes" id="UP000092573"/>
    </source>
</evidence>
<protein>
    <recommendedName>
        <fullName evidence="6">BIG2 domain-containing protein</fullName>
    </recommendedName>
</protein>
<keyword evidence="5" id="KW-1185">Reference proteome</keyword>
<feature type="region of interest" description="Disordered" evidence="1">
    <location>
        <begin position="240"/>
        <end position="267"/>
    </location>
</feature>
<evidence type="ECO:0000313" key="4">
    <source>
        <dbReference type="EMBL" id="ANS76922.1"/>
    </source>
</evidence>